<dbReference type="EMBL" id="JAAMPI010000711">
    <property type="protein sequence ID" value="KAF4629174.1"/>
    <property type="molecule type" value="Genomic_DNA"/>
</dbReference>
<organism evidence="2 3">
    <name type="scientific">Cudoniella acicularis</name>
    <dbReference type="NCBI Taxonomy" id="354080"/>
    <lineage>
        <taxon>Eukaryota</taxon>
        <taxon>Fungi</taxon>
        <taxon>Dikarya</taxon>
        <taxon>Ascomycota</taxon>
        <taxon>Pezizomycotina</taxon>
        <taxon>Leotiomycetes</taxon>
        <taxon>Helotiales</taxon>
        <taxon>Tricladiaceae</taxon>
        <taxon>Cudoniella</taxon>
    </lineage>
</organism>
<protein>
    <submittedName>
        <fullName evidence="2">Uncharacterized protein</fullName>
    </submittedName>
</protein>
<accession>A0A8H4W317</accession>
<dbReference type="InterPro" id="IPR022793">
    <property type="entry name" value="Rrn10"/>
</dbReference>
<dbReference type="Proteomes" id="UP000566819">
    <property type="component" value="Unassembled WGS sequence"/>
</dbReference>
<evidence type="ECO:0000313" key="2">
    <source>
        <dbReference type="EMBL" id="KAF4629174.1"/>
    </source>
</evidence>
<gene>
    <name evidence="2" type="ORF">G7Y89_g8976</name>
</gene>
<reference evidence="2 3" key="1">
    <citation type="submission" date="2020-03" db="EMBL/GenBank/DDBJ databases">
        <title>Draft Genome Sequence of Cudoniella acicularis.</title>
        <authorList>
            <person name="Buettner E."/>
            <person name="Kellner H."/>
        </authorList>
    </citation>
    <scope>NUCLEOTIDE SEQUENCE [LARGE SCALE GENOMIC DNA]</scope>
    <source>
        <strain evidence="2 3">DSM 108380</strain>
    </source>
</reference>
<keyword evidence="3" id="KW-1185">Reference proteome</keyword>
<name>A0A8H4W317_9HELO</name>
<evidence type="ECO:0000256" key="1">
    <source>
        <dbReference type="SAM" id="MobiDB-lite"/>
    </source>
</evidence>
<proteinExistence type="predicted"/>
<dbReference type="AlphaFoldDB" id="A0A8H4W317"/>
<feature type="region of interest" description="Disordered" evidence="1">
    <location>
        <begin position="263"/>
        <end position="324"/>
    </location>
</feature>
<comment type="caution">
    <text evidence="2">The sequence shown here is derived from an EMBL/GenBank/DDBJ whole genome shotgun (WGS) entry which is preliminary data.</text>
</comment>
<dbReference type="PANTHER" id="PTHR28054:SF1">
    <property type="entry name" value="RNA POLYMERASE I-SPECIFIC TRANSCRIPTION INITIATION FACTOR RRN10"/>
    <property type="match status" value="1"/>
</dbReference>
<dbReference type="GO" id="GO:0006360">
    <property type="term" value="P:transcription by RNA polymerase I"/>
    <property type="evidence" value="ECO:0007669"/>
    <property type="project" value="InterPro"/>
</dbReference>
<feature type="compositionally biased region" description="Basic residues" evidence="1">
    <location>
        <begin position="202"/>
        <end position="212"/>
    </location>
</feature>
<dbReference type="OrthoDB" id="2565191at2759"/>
<sequence length="432" mass="46357">MTSKALTQSRFLDPAVSVSASASASASASLEHSIVDLEDQAIKARREATVYDAVAGRISSSGFIARHLVFSSTRDTPSSSASAAAPETVLFRRKNAPTRFAEHDIYFASEAISHGLPDPDLLKALHRYTSGFYARATSDGGAIAWRSMDETALIALGFLMEEVSHLGRTADLVFTEGAQVDESPNKTIYRQPALPATFSGASKRRPPKKRRMEKTNIAPTRPNADGVLKCQLLMQSSRSSESAECFSGSFAARPRVTLLSDNGWASKQHKAPRQPNYQRVDAESTSQGGPVEFSEVHPASDKTPVTLQLSPPVSHSQCSGLESGSSWTRWRMDIITEAGPRFSAAGSARSANENETPLSASFHDSLQSLENDPLIGCSSLRHEFSAASNKSLPPLNSTKGRSRGGSCLKTVCNVDEFAPSSVLDSSSGQPIY</sequence>
<feature type="compositionally biased region" description="Polar residues" evidence="1">
    <location>
        <begin position="303"/>
        <end position="324"/>
    </location>
</feature>
<dbReference type="PANTHER" id="PTHR28054">
    <property type="entry name" value="RNA POLYMERASE I-SPECIFIC TRANSCRIPTION INITIATION FACTOR RRN10"/>
    <property type="match status" value="1"/>
</dbReference>
<feature type="region of interest" description="Disordered" evidence="1">
    <location>
        <begin position="194"/>
        <end position="223"/>
    </location>
</feature>
<evidence type="ECO:0000313" key="3">
    <source>
        <dbReference type="Proteomes" id="UP000566819"/>
    </source>
</evidence>